<comment type="caution">
    <text evidence="2">The sequence shown here is derived from an EMBL/GenBank/DDBJ whole genome shotgun (WGS) entry which is preliminary data.</text>
</comment>
<evidence type="ECO:0000313" key="3">
    <source>
        <dbReference type="Proteomes" id="UP001161408"/>
    </source>
</evidence>
<evidence type="ECO:0008006" key="4">
    <source>
        <dbReference type="Google" id="ProtNLM"/>
    </source>
</evidence>
<dbReference type="RefSeq" id="WP_013464308.1">
    <property type="nucleotide sequence ID" value="NZ_BJXY01000018.1"/>
</dbReference>
<proteinExistence type="predicted"/>
<organism evidence="2 3">
    <name type="scientific">Pseudoalteromonas tetraodonis GFC</name>
    <dbReference type="NCBI Taxonomy" id="1315271"/>
    <lineage>
        <taxon>Bacteria</taxon>
        <taxon>Pseudomonadati</taxon>
        <taxon>Pseudomonadota</taxon>
        <taxon>Gammaproteobacteria</taxon>
        <taxon>Alteromonadales</taxon>
        <taxon>Pseudoalteromonadaceae</taxon>
        <taxon>Pseudoalteromonas</taxon>
    </lineage>
</organism>
<sequence length="177" mass="20834">MFLTEFFGFFSLSAFTMWGFLMAFFFNVFVYTLNVKRNTTLLLSSFIMMVSYTLSDYFFTWLSIKTAVLLDWAIYDIFTILCLLIAMAMLRKTTPSFLYLIVGLAINSLFFSLMYLDLNVYQNKEPWLFWDIYTFSVNIIDLIMIVALIVDRDFLGLHTLKSKLISLFKTTELNKIQ</sequence>
<evidence type="ECO:0000313" key="2">
    <source>
        <dbReference type="EMBL" id="GLQ03392.1"/>
    </source>
</evidence>
<name>A0AA37W2Z8_9GAMM</name>
<keyword evidence="1" id="KW-0472">Membrane</keyword>
<feature type="transmembrane region" description="Helical" evidence="1">
    <location>
        <begin position="97"/>
        <end position="116"/>
    </location>
</feature>
<feature type="transmembrane region" description="Helical" evidence="1">
    <location>
        <begin position="128"/>
        <end position="150"/>
    </location>
</feature>
<dbReference type="EMBL" id="BSNE01000014">
    <property type="protein sequence ID" value="GLQ03392.1"/>
    <property type="molecule type" value="Genomic_DNA"/>
</dbReference>
<evidence type="ECO:0000256" key="1">
    <source>
        <dbReference type="SAM" id="Phobius"/>
    </source>
</evidence>
<feature type="transmembrane region" description="Helical" evidence="1">
    <location>
        <begin position="6"/>
        <end position="29"/>
    </location>
</feature>
<accession>A0AA37W2Z8</accession>
<keyword evidence="3" id="KW-1185">Reference proteome</keyword>
<dbReference type="AlphaFoldDB" id="A0AA37W2Z8"/>
<feature type="transmembrane region" description="Helical" evidence="1">
    <location>
        <begin position="72"/>
        <end position="90"/>
    </location>
</feature>
<keyword evidence="1" id="KW-1133">Transmembrane helix</keyword>
<reference evidence="2" key="1">
    <citation type="journal article" date="2014" name="Int. J. Syst. Evol. Microbiol.">
        <title>Complete genome sequence of Corynebacterium casei LMG S-19264T (=DSM 44701T), isolated from a smear-ripened cheese.</title>
        <authorList>
            <consortium name="US DOE Joint Genome Institute (JGI-PGF)"/>
            <person name="Walter F."/>
            <person name="Albersmeier A."/>
            <person name="Kalinowski J."/>
            <person name="Ruckert C."/>
        </authorList>
    </citation>
    <scope>NUCLEOTIDE SEQUENCE</scope>
    <source>
        <strain evidence="2">NBRC 103034</strain>
    </source>
</reference>
<keyword evidence="1" id="KW-0812">Transmembrane</keyword>
<gene>
    <name evidence="2" type="ORF">GCM10007914_22730</name>
</gene>
<reference evidence="2" key="2">
    <citation type="submission" date="2023-01" db="EMBL/GenBank/DDBJ databases">
        <title>Draft genome sequence of Pseudoalteromonas tetraodonis strain NBRC 103034.</title>
        <authorList>
            <person name="Sun Q."/>
            <person name="Mori K."/>
        </authorList>
    </citation>
    <scope>NUCLEOTIDE SEQUENCE</scope>
    <source>
        <strain evidence="2">NBRC 103034</strain>
    </source>
</reference>
<dbReference type="Proteomes" id="UP001161408">
    <property type="component" value="Unassembled WGS sequence"/>
</dbReference>
<feature type="transmembrane region" description="Helical" evidence="1">
    <location>
        <begin position="41"/>
        <end position="60"/>
    </location>
</feature>
<protein>
    <recommendedName>
        <fullName evidence="4">Membrane protein triplicated sequence</fullName>
    </recommendedName>
</protein>